<evidence type="ECO:0000256" key="1">
    <source>
        <dbReference type="SAM" id="MobiDB-lite"/>
    </source>
</evidence>
<dbReference type="Proteomes" id="UP000729701">
    <property type="component" value="Unassembled WGS sequence"/>
</dbReference>
<protein>
    <recommendedName>
        <fullName evidence="5">Pentapeptide MXKDX repeat protein</fullName>
    </recommendedName>
</protein>
<proteinExistence type="predicted"/>
<comment type="caution">
    <text evidence="3">The sequence shown here is derived from an EMBL/GenBank/DDBJ whole genome shotgun (WGS) entry which is preliminary data.</text>
</comment>
<sequence>MNPKILCLIAGLTLSASLTACSGNPASNNQIAPEASPAMGGDAMGKDKAGDAMGGGAMGKDKAGDAMKQSPTPTTKP</sequence>
<evidence type="ECO:0000313" key="3">
    <source>
        <dbReference type="EMBL" id="MBW4671489.1"/>
    </source>
</evidence>
<feature type="chain" id="PRO_5037579107" description="Pentapeptide MXKDX repeat protein" evidence="2">
    <location>
        <begin position="23"/>
        <end position="77"/>
    </location>
</feature>
<name>A0A951UVT3_9CYAN</name>
<organism evidence="3 4">
    <name type="scientific">Cyanomargarita calcarea GSE-NOS-MK-12-04C</name>
    <dbReference type="NCBI Taxonomy" id="2839659"/>
    <lineage>
        <taxon>Bacteria</taxon>
        <taxon>Bacillati</taxon>
        <taxon>Cyanobacteriota</taxon>
        <taxon>Cyanophyceae</taxon>
        <taxon>Nostocales</taxon>
        <taxon>Cyanomargaritaceae</taxon>
        <taxon>Cyanomargarita</taxon>
    </lineage>
</organism>
<evidence type="ECO:0000256" key="2">
    <source>
        <dbReference type="SAM" id="SignalP"/>
    </source>
</evidence>
<keyword evidence="2" id="KW-0732">Signal</keyword>
<reference evidence="3" key="2">
    <citation type="journal article" date="2022" name="Microbiol. Resour. Announc.">
        <title>Metagenome Sequencing to Explore Phylogenomics of Terrestrial Cyanobacteria.</title>
        <authorList>
            <person name="Ward R.D."/>
            <person name="Stajich J.E."/>
            <person name="Johansen J.R."/>
            <person name="Huntemann M."/>
            <person name="Clum A."/>
            <person name="Foster B."/>
            <person name="Foster B."/>
            <person name="Roux S."/>
            <person name="Palaniappan K."/>
            <person name="Varghese N."/>
            <person name="Mukherjee S."/>
            <person name="Reddy T.B.K."/>
            <person name="Daum C."/>
            <person name="Copeland A."/>
            <person name="Chen I.A."/>
            <person name="Ivanova N.N."/>
            <person name="Kyrpides N.C."/>
            <person name="Shapiro N."/>
            <person name="Eloe-Fadrosh E.A."/>
            <person name="Pietrasiak N."/>
        </authorList>
    </citation>
    <scope>NUCLEOTIDE SEQUENCE</scope>
    <source>
        <strain evidence="3">GSE-NOS-MK-12-04C</strain>
    </source>
</reference>
<evidence type="ECO:0008006" key="5">
    <source>
        <dbReference type="Google" id="ProtNLM"/>
    </source>
</evidence>
<evidence type="ECO:0000313" key="4">
    <source>
        <dbReference type="Proteomes" id="UP000729701"/>
    </source>
</evidence>
<dbReference type="PROSITE" id="PS51257">
    <property type="entry name" value="PROKAR_LIPOPROTEIN"/>
    <property type="match status" value="1"/>
</dbReference>
<gene>
    <name evidence="3" type="ORF">KME60_29715</name>
</gene>
<feature type="signal peptide" evidence="2">
    <location>
        <begin position="1"/>
        <end position="22"/>
    </location>
</feature>
<accession>A0A951UVT3</accession>
<feature type="region of interest" description="Disordered" evidence="1">
    <location>
        <begin position="32"/>
        <end position="77"/>
    </location>
</feature>
<dbReference type="EMBL" id="JAHHGZ010000046">
    <property type="protein sequence ID" value="MBW4671489.1"/>
    <property type="molecule type" value="Genomic_DNA"/>
</dbReference>
<reference evidence="3" key="1">
    <citation type="submission" date="2021-05" db="EMBL/GenBank/DDBJ databases">
        <authorList>
            <person name="Pietrasiak N."/>
            <person name="Ward R."/>
            <person name="Stajich J.E."/>
            <person name="Kurbessoian T."/>
        </authorList>
    </citation>
    <scope>NUCLEOTIDE SEQUENCE</scope>
    <source>
        <strain evidence="3">GSE-NOS-MK-12-04C</strain>
    </source>
</reference>
<dbReference type="AlphaFoldDB" id="A0A951UVT3"/>